<dbReference type="OrthoDB" id="6646510at2"/>
<dbReference type="InterPro" id="IPR013783">
    <property type="entry name" value="Ig-like_fold"/>
</dbReference>
<keyword evidence="3" id="KW-1185">Reference proteome</keyword>
<feature type="domain" description="Bacterial Ig-like" evidence="1">
    <location>
        <begin position="983"/>
        <end position="1061"/>
    </location>
</feature>
<dbReference type="RefSeq" id="WP_038677153.1">
    <property type="nucleotide sequence ID" value="NZ_BJMC01000002.1"/>
</dbReference>
<dbReference type="Gene3D" id="2.60.40.10">
    <property type="entry name" value="Immunoglobulins"/>
    <property type="match status" value="1"/>
</dbReference>
<sequence>MSPTPRRPLRRSGRPVLAAALALPFSLALLAPLPTLTPSAGAAPGAVAAGDDWSVTTAPGGYEVTVELDRSLPIVSDAPTIEVDGVSIGVATEAPDGRSLSVFTTDPSVADAQDVEAGWASRSATAPAARTAAVAPEASAAEALDADPSAPGTATFSESIYKFGDQSVDLAAIGGIRGEMEGKLYLPDTPGKRPVVLLLHGRHGYCYGSGAANPARWPCSATQKSIPSYLGYDGTARALASHGYAVVSISANAINANDNQLAADQGAQARGQLVLDTLDLLADASSGKPVRLHDDATDADVTLDEALDRGTVALAERADGFVTAPDPLDDVSAADLVGRLDLDRVGLMGHSRGGEGVTYAATLNTLRAHPFGLTSVLPLAPVDFARMTVPGVAMNVVLPYCDGDVSNQQGQHMLDDSRYAFGDDSLRAGTWVMGANHNFYNTVWTPGVYLNSVSDDWSNSTARRTEPVCGTDPSVAATSIRMTAAEQYRQGSVYMAAWFRLTVGGEQQFLPMFDGTGAVPEVLDGEDVRTQATAPSSARSTVASFESTSSLIRTSGAATATVCASLAGRTVAPSLPACASTAMASATVPHWTPASNGGNVPATPLTQLTWTGSGDELRVAMPTARRDVSGYERLSLKLAAAESVAVDTDLTLTVLDGKGATWSSLVSALNPQALRRLPSSATSTSTSTLKKIVLQQLVVPVADLTAAGVDLTDVREIRFAGAPASDGGTTGAAYLSDLAFERSAVGTPAVGAEPVLGVYAPYVDEGNGPGTYDIAVTLDKPATRPVTGYASLLGSTSSRAGAAMEKVVFEPGETCKVVTATLNGDLLPSTSNGTSLKASVINTRGGVMGPDAVVFTTIREDDGVTGGTPLPPYGVPGDVCAELASLGTVGTVTASDPTPVPGETITLTAGGFRAGESVTFTPEGIAPVSAVADSTGLAGVTLTVPADVARGTIAVTAQAAATGLVAEGELAALDPTSTTLSWTPDEVAVNKPFDLVATVAGPDTAGRVEFLDGTTSLGSADVVDGVATLPLNGLKAGTHHLSAVFGQTTTAQASTSNVVTFALSRGQSAIALSLSAGTAAYGTRSTATVVVPGGAGGTVDVDVAGTPRTYPVPADGVVTVPLPATLAVGEHRVSAAFSGTDELAESGPITATYRVTRATLALSTTAKAKVRRGAKLPVRVRVSGVVAGGPVAGTAQVQVAVGSGRFRTVARVPLGRGTATTKVKVTAPKSRKATYLRVRTVLPAGTTYAAAVSPVTVVVLR</sequence>
<dbReference type="EMBL" id="CP009896">
    <property type="protein sequence ID" value="AIY16363.1"/>
    <property type="molecule type" value="Genomic_DNA"/>
</dbReference>
<name>A0A0A1DII4_NOCSI</name>
<evidence type="ECO:0000313" key="2">
    <source>
        <dbReference type="EMBL" id="AIY16363.1"/>
    </source>
</evidence>
<dbReference type="eggNOG" id="COG4188">
    <property type="taxonomic scope" value="Bacteria"/>
</dbReference>
<dbReference type="AlphaFoldDB" id="A0A0A1DII4"/>
<dbReference type="Proteomes" id="UP000030300">
    <property type="component" value="Chromosome"/>
</dbReference>
<evidence type="ECO:0000313" key="3">
    <source>
        <dbReference type="Proteomes" id="UP000030300"/>
    </source>
</evidence>
<organism evidence="2 3">
    <name type="scientific">Nocardioides simplex</name>
    <name type="common">Arthrobacter simplex</name>
    <dbReference type="NCBI Taxonomy" id="2045"/>
    <lineage>
        <taxon>Bacteria</taxon>
        <taxon>Bacillati</taxon>
        <taxon>Actinomycetota</taxon>
        <taxon>Actinomycetes</taxon>
        <taxon>Propionibacteriales</taxon>
        <taxon>Nocardioidaceae</taxon>
        <taxon>Pimelobacter</taxon>
    </lineage>
</organism>
<accession>A0A0A1DII4</accession>
<evidence type="ECO:0000259" key="1">
    <source>
        <dbReference type="Pfam" id="PF16640"/>
    </source>
</evidence>
<dbReference type="STRING" id="2045.KR76_05620"/>
<protein>
    <submittedName>
        <fullName evidence="2">Secreted protein</fullName>
    </submittedName>
</protein>
<gene>
    <name evidence="2" type="ORF">KR76_05620</name>
</gene>
<reference evidence="2 3" key="1">
    <citation type="journal article" date="2015" name="Genome Announc.">
        <title>Complete Genome Sequence of Steroid-Transforming Nocardioides simplex VKM Ac-2033D.</title>
        <authorList>
            <person name="Shtratnikova V.Y."/>
            <person name="Schelkunov M.I."/>
            <person name="Pekov Y.A."/>
            <person name="Fokina V.V."/>
            <person name="Logacheva M.D."/>
            <person name="Sokolov S.L."/>
            <person name="Bragin E.Y."/>
            <person name="Ashapkin V.V."/>
            <person name="Donova M.V."/>
        </authorList>
    </citation>
    <scope>NUCLEOTIDE SEQUENCE [LARGE SCALE GENOMIC DNA]</scope>
    <source>
        <strain evidence="2 3">VKM Ac-2033D</strain>
    </source>
</reference>
<dbReference type="HOGENOM" id="CLU_264818_0_0_11"/>
<dbReference type="GO" id="GO:0005975">
    <property type="term" value="P:carbohydrate metabolic process"/>
    <property type="evidence" value="ECO:0007669"/>
    <property type="project" value="UniProtKB-ARBA"/>
</dbReference>
<dbReference type="SUPFAM" id="SSF53474">
    <property type="entry name" value="alpha/beta-Hydrolases"/>
    <property type="match status" value="1"/>
</dbReference>
<dbReference type="Gene3D" id="3.40.50.1820">
    <property type="entry name" value="alpha/beta hydrolase"/>
    <property type="match status" value="1"/>
</dbReference>
<dbReference type="eggNOG" id="COG1404">
    <property type="taxonomic scope" value="Bacteria"/>
</dbReference>
<dbReference type="InterPro" id="IPR029058">
    <property type="entry name" value="AB_hydrolase_fold"/>
</dbReference>
<proteinExistence type="predicted"/>
<dbReference type="InterPro" id="IPR032109">
    <property type="entry name" value="Big_3_5"/>
</dbReference>
<dbReference type="GeneID" id="96608422"/>
<dbReference type="KEGG" id="psim:KR76_05620"/>
<dbReference type="Pfam" id="PF16640">
    <property type="entry name" value="Big_3_5"/>
    <property type="match status" value="1"/>
</dbReference>